<dbReference type="EMBL" id="DVOG01000004">
    <property type="protein sequence ID" value="HIV03543.1"/>
    <property type="molecule type" value="Genomic_DNA"/>
</dbReference>
<protein>
    <submittedName>
        <fullName evidence="5">Carbohydrate kinase</fullName>
    </submittedName>
</protein>
<dbReference type="SUPFAM" id="SSF53613">
    <property type="entry name" value="Ribokinase-like"/>
    <property type="match status" value="1"/>
</dbReference>
<dbReference type="Proteomes" id="UP000886812">
    <property type="component" value="Unassembled WGS sequence"/>
</dbReference>
<organism evidence="5 6">
    <name type="scientific">Candidatus Spyradosoma merdigallinarum</name>
    <dbReference type="NCBI Taxonomy" id="2840950"/>
    <lineage>
        <taxon>Bacteria</taxon>
        <taxon>Pseudomonadati</taxon>
        <taxon>Verrucomicrobiota</taxon>
        <taxon>Opitutia</taxon>
        <taxon>Opitutia incertae sedis</taxon>
        <taxon>Candidatus Spyradosoma</taxon>
    </lineage>
</organism>
<dbReference type="InterPro" id="IPR011611">
    <property type="entry name" value="PfkB_dom"/>
</dbReference>
<dbReference type="PANTHER" id="PTHR43085">
    <property type="entry name" value="HEXOKINASE FAMILY MEMBER"/>
    <property type="match status" value="1"/>
</dbReference>
<dbReference type="InterPro" id="IPR029056">
    <property type="entry name" value="Ribokinase-like"/>
</dbReference>
<evidence type="ECO:0000256" key="1">
    <source>
        <dbReference type="ARBA" id="ARBA00010688"/>
    </source>
</evidence>
<reference evidence="5" key="2">
    <citation type="journal article" date="2021" name="PeerJ">
        <title>Extensive microbial diversity within the chicken gut microbiome revealed by metagenomics and culture.</title>
        <authorList>
            <person name="Gilroy R."/>
            <person name="Ravi A."/>
            <person name="Getino M."/>
            <person name="Pursley I."/>
            <person name="Horton D.L."/>
            <person name="Alikhan N.F."/>
            <person name="Baker D."/>
            <person name="Gharbi K."/>
            <person name="Hall N."/>
            <person name="Watson M."/>
            <person name="Adriaenssens E.M."/>
            <person name="Foster-Nyarko E."/>
            <person name="Jarju S."/>
            <person name="Secka A."/>
            <person name="Antonio M."/>
            <person name="Oren A."/>
            <person name="Chaudhuri R.R."/>
            <person name="La Ragione R."/>
            <person name="Hildebrand F."/>
            <person name="Pallen M.J."/>
        </authorList>
    </citation>
    <scope>NUCLEOTIDE SEQUENCE</scope>
    <source>
        <strain evidence="5">10669</strain>
    </source>
</reference>
<dbReference type="GO" id="GO:0016301">
    <property type="term" value="F:kinase activity"/>
    <property type="evidence" value="ECO:0007669"/>
    <property type="project" value="UniProtKB-KW"/>
</dbReference>
<evidence type="ECO:0000259" key="4">
    <source>
        <dbReference type="Pfam" id="PF00294"/>
    </source>
</evidence>
<evidence type="ECO:0000256" key="3">
    <source>
        <dbReference type="ARBA" id="ARBA00022777"/>
    </source>
</evidence>
<dbReference type="Pfam" id="PF00294">
    <property type="entry name" value="PfkB"/>
    <property type="match status" value="1"/>
</dbReference>
<reference evidence="5" key="1">
    <citation type="submission" date="2020-10" db="EMBL/GenBank/DDBJ databases">
        <authorList>
            <person name="Gilroy R."/>
        </authorList>
    </citation>
    <scope>NUCLEOTIDE SEQUENCE</scope>
    <source>
        <strain evidence="5">10669</strain>
    </source>
</reference>
<dbReference type="PANTHER" id="PTHR43085:SF57">
    <property type="entry name" value="CARBOHYDRATE KINASE PFKB DOMAIN-CONTAINING PROTEIN"/>
    <property type="match status" value="1"/>
</dbReference>
<sequence>MTTENRPLAVGLGEVLWDVFPDGKRLGGAPANFAWHAAQQGCRACVVSAVGDDALGREIESALAGRNLPAVLPRLLQPTGTVRIELDESGSATYRFAENCAWDNLPFSPETERVARSADAVCFGTLAQRGARSRETIERFLDRVPAGALRVFDVNLRLNFFTDEILRASLARCSILKLNEDEAPVVSALLGADARCSRETLFAALFENFPTLEIVVETLGKAGSAVATRGGVRSEVPADPRVRVVDTVGAGDSFTACFVACLLFGKTPEEAHRRAAATADFVCSRSGAMPEIPRELRCLAD</sequence>
<feature type="domain" description="Carbohydrate kinase PfkB" evidence="4">
    <location>
        <begin position="24"/>
        <end position="292"/>
    </location>
</feature>
<name>A0A9D1NJD5_9BACT</name>
<gene>
    <name evidence="5" type="ORF">IAC75_00095</name>
</gene>
<evidence type="ECO:0000256" key="2">
    <source>
        <dbReference type="ARBA" id="ARBA00022679"/>
    </source>
</evidence>
<keyword evidence="3 5" id="KW-0418">Kinase</keyword>
<comment type="similarity">
    <text evidence="1">Belongs to the carbohydrate kinase PfkB family.</text>
</comment>
<evidence type="ECO:0000313" key="6">
    <source>
        <dbReference type="Proteomes" id="UP000886812"/>
    </source>
</evidence>
<accession>A0A9D1NJD5</accession>
<dbReference type="Gene3D" id="3.40.1190.20">
    <property type="match status" value="1"/>
</dbReference>
<comment type="caution">
    <text evidence="5">The sequence shown here is derived from an EMBL/GenBank/DDBJ whole genome shotgun (WGS) entry which is preliminary data.</text>
</comment>
<proteinExistence type="inferred from homology"/>
<keyword evidence="2" id="KW-0808">Transferase</keyword>
<dbReference type="InterPro" id="IPR050306">
    <property type="entry name" value="PfkB_Carbo_kinase"/>
</dbReference>
<evidence type="ECO:0000313" key="5">
    <source>
        <dbReference type="EMBL" id="HIV03543.1"/>
    </source>
</evidence>
<dbReference type="AlphaFoldDB" id="A0A9D1NJD5"/>